<protein>
    <submittedName>
        <fullName evidence="3">Uncharacterized protein</fullName>
    </submittedName>
</protein>
<dbReference type="HOGENOM" id="CLU_150836_0_0_1"/>
<feature type="transmembrane region" description="Helical" evidence="2">
    <location>
        <begin position="65"/>
        <end position="84"/>
    </location>
</feature>
<dbReference type="RefSeq" id="XP_013022136.1">
    <property type="nucleotide sequence ID" value="XM_013166682.1"/>
</dbReference>
<evidence type="ECO:0000313" key="4">
    <source>
        <dbReference type="Proteomes" id="UP000015464"/>
    </source>
</evidence>
<dbReference type="AlphaFoldDB" id="S9X8S2"/>
<accession>S9X8S2</accession>
<keyword evidence="2" id="KW-0472">Membrane</keyword>
<feature type="transmembrane region" description="Helical" evidence="2">
    <location>
        <begin position="40"/>
        <end position="59"/>
    </location>
</feature>
<dbReference type="EMBL" id="KE546988">
    <property type="protein sequence ID" value="EPY53567.1"/>
    <property type="molecule type" value="Genomic_DNA"/>
</dbReference>
<dbReference type="GeneID" id="25039431"/>
<keyword evidence="2" id="KW-1133">Transmembrane helix</keyword>
<organism evidence="3 4">
    <name type="scientific">Schizosaccharomyces cryophilus (strain OY26 / ATCC MYA-4695 / CBS 11777 / NBRC 106824 / NRRL Y48691)</name>
    <name type="common">Fission yeast</name>
    <dbReference type="NCBI Taxonomy" id="653667"/>
    <lineage>
        <taxon>Eukaryota</taxon>
        <taxon>Fungi</taxon>
        <taxon>Dikarya</taxon>
        <taxon>Ascomycota</taxon>
        <taxon>Taphrinomycotina</taxon>
        <taxon>Schizosaccharomycetes</taxon>
        <taxon>Schizosaccharomycetales</taxon>
        <taxon>Schizosaccharomycetaceae</taxon>
        <taxon>Schizosaccharomyces</taxon>
    </lineage>
</organism>
<feature type="transmembrane region" description="Helical" evidence="2">
    <location>
        <begin position="6"/>
        <end position="28"/>
    </location>
</feature>
<evidence type="ECO:0000313" key="3">
    <source>
        <dbReference type="EMBL" id="EPY53567.1"/>
    </source>
</evidence>
<feature type="non-terminal residue" evidence="3">
    <location>
        <position position="1"/>
    </location>
</feature>
<feature type="region of interest" description="Disordered" evidence="1">
    <location>
        <begin position="118"/>
        <end position="166"/>
    </location>
</feature>
<feature type="compositionally biased region" description="Polar residues" evidence="1">
    <location>
        <begin position="150"/>
        <end position="166"/>
    </location>
</feature>
<evidence type="ECO:0000256" key="2">
    <source>
        <dbReference type="SAM" id="Phobius"/>
    </source>
</evidence>
<feature type="compositionally biased region" description="Polar residues" evidence="1">
    <location>
        <begin position="118"/>
        <end position="129"/>
    </location>
</feature>
<name>S9X8S2_SCHCR</name>
<keyword evidence="4" id="KW-1185">Reference proteome</keyword>
<reference evidence="3 4" key="1">
    <citation type="journal article" date="2011" name="Science">
        <title>Comparative functional genomics of the fission yeasts.</title>
        <authorList>
            <person name="Rhind N."/>
            <person name="Chen Z."/>
            <person name="Yassour M."/>
            <person name="Thompson D.A."/>
            <person name="Haas B.J."/>
            <person name="Habib N."/>
            <person name="Wapinski I."/>
            <person name="Roy S."/>
            <person name="Lin M.F."/>
            <person name="Heiman D.I."/>
            <person name="Young S.K."/>
            <person name="Furuya K."/>
            <person name="Guo Y."/>
            <person name="Pidoux A."/>
            <person name="Chen H.M."/>
            <person name="Robbertse B."/>
            <person name="Goldberg J.M."/>
            <person name="Aoki K."/>
            <person name="Bayne E.H."/>
            <person name="Berlin A.M."/>
            <person name="Desjardins C.A."/>
            <person name="Dobbs E."/>
            <person name="Dukaj L."/>
            <person name="Fan L."/>
            <person name="FitzGerald M.G."/>
            <person name="French C."/>
            <person name="Gujja S."/>
            <person name="Hansen K."/>
            <person name="Keifenheim D."/>
            <person name="Levin J.Z."/>
            <person name="Mosher R.A."/>
            <person name="Mueller C.A."/>
            <person name="Pfiffner J."/>
            <person name="Priest M."/>
            <person name="Russ C."/>
            <person name="Smialowska A."/>
            <person name="Swoboda P."/>
            <person name="Sykes S.M."/>
            <person name="Vaughn M."/>
            <person name="Vengrova S."/>
            <person name="Yoder R."/>
            <person name="Zeng Q."/>
            <person name="Allshire R."/>
            <person name="Baulcombe D."/>
            <person name="Birren B.W."/>
            <person name="Brown W."/>
            <person name="Ekwall K."/>
            <person name="Kellis M."/>
            <person name="Leatherwood J."/>
            <person name="Levin H."/>
            <person name="Margalit H."/>
            <person name="Martienssen R."/>
            <person name="Nieduszynski C.A."/>
            <person name="Spatafora J.W."/>
            <person name="Friedman N."/>
            <person name="Dalgaard J.Z."/>
            <person name="Baumann P."/>
            <person name="Niki H."/>
            <person name="Regev A."/>
            <person name="Nusbaum C."/>
        </authorList>
    </citation>
    <scope>NUCLEOTIDE SEQUENCE [LARGE SCALE GENOMIC DNA]</scope>
    <source>
        <strain evidence="4">OY26 / ATCC MYA-4695 / CBS 11777 / NBRC 106824 / NRRL Y48691</strain>
    </source>
</reference>
<keyword evidence="2" id="KW-0812">Transmembrane</keyword>
<proteinExistence type="predicted"/>
<gene>
    <name evidence="3" type="ORF">SPOG_05711</name>
</gene>
<dbReference type="OMA" id="HFCICAG"/>
<dbReference type="Proteomes" id="UP000015464">
    <property type="component" value="Unassembled WGS sequence"/>
</dbReference>
<sequence length="166" mass="18419">NCSTCLVLHFCICAGFCIFVLSSFSFYIKKSMENLPTWAHLTPAVLLAVLAFWICMFVVSYLLDLFILLLIGLIVSLNGLILLLNKLDLWITSIFGFYATLERNDLAGDNPIPLITIPTESQNLSNDPNNLADEPPSSECVEQFPERQQKPSQSRDVGSTGNLESS</sequence>
<evidence type="ECO:0000256" key="1">
    <source>
        <dbReference type="SAM" id="MobiDB-lite"/>
    </source>
</evidence>